<reference evidence="3" key="1">
    <citation type="submission" date="2024-06" db="EMBL/GenBank/DDBJ databases">
        <authorList>
            <person name="Liu X."/>
            <person name="Lenzi L."/>
            <person name="Haldenby T S."/>
            <person name="Uol C."/>
        </authorList>
    </citation>
    <scope>NUCLEOTIDE SEQUENCE</scope>
</reference>
<dbReference type="CDD" id="cd23659">
    <property type="entry name" value="USP_At3g01520-like"/>
    <property type="match status" value="1"/>
</dbReference>
<protein>
    <recommendedName>
        <fullName evidence="2">UspA domain-containing protein</fullName>
    </recommendedName>
</protein>
<sequence length="224" mass="25639">MDTEDKTEERRPDVFPQKSGHVDTEDKTEERFPDVFPQKSGRVILFPVDGSVHSDRAYSWYLANMKRENDVLKFINVVEPIYNTPSIGMAMETPPLPDMSQVMEESIAAGKALCQKCMERAKESSLQSEAFLHVDNKPGQAIVEAIKKHQAEVIIMGNRGIGALRPLTHWSKTEKWLNNYDNMVVIKSVDVRFAWSELSRSKCSLRSLYRFGVSYECMFDISLR</sequence>
<evidence type="ECO:0000256" key="1">
    <source>
        <dbReference type="SAM" id="MobiDB-lite"/>
    </source>
</evidence>
<evidence type="ECO:0000313" key="4">
    <source>
        <dbReference type="Proteomes" id="UP001497525"/>
    </source>
</evidence>
<proteinExistence type="predicted"/>
<dbReference type="PANTHER" id="PTHR46989:SF3">
    <property type="entry name" value="USPA DOMAIN-CONTAINING PROTEIN"/>
    <property type="match status" value="1"/>
</dbReference>
<evidence type="ECO:0000259" key="2">
    <source>
        <dbReference type="Pfam" id="PF00582"/>
    </source>
</evidence>
<feature type="region of interest" description="Disordered" evidence="1">
    <location>
        <begin position="1"/>
        <end position="30"/>
    </location>
</feature>
<dbReference type="InterPro" id="IPR006016">
    <property type="entry name" value="UspA"/>
</dbReference>
<gene>
    <name evidence="3" type="ORF">CDAUBV1_LOCUS2775</name>
</gene>
<dbReference type="Gene3D" id="3.40.50.620">
    <property type="entry name" value="HUPs"/>
    <property type="match status" value="1"/>
</dbReference>
<organism evidence="3 4">
    <name type="scientific">Calicophoron daubneyi</name>
    <name type="common">Rumen fluke</name>
    <name type="synonym">Paramphistomum daubneyi</name>
    <dbReference type="NCBI Taxonomy" id="300641"/>
    <lineage>
        <taxon>Eukaryota</taxon>
        <taxon>Metazoa</taxon>
        <taxon>Spiralia</taxon>
        <taxon>Lophotrochozoa</taxon>
        <taxon>Platyhelminthes</taxon>
        <taxon>Trematoda</taxon>
        <taxon>Digenea</taxon>
        <taxon>Plagiorchiida</taxon>
        <taxon>Pronocephalata</taxon>
        <taxon>Paramphistomoidea</taxon>
        <taxon>Paramphistomidae</taxon>
        <taxon>Calicophoron</taxon>
    </lineage>
</organism>
<dbReference type="PANTHER" id="PTHR46989">
    <property type="entry name" value="USP DOMAIN-CONTAINING PROTEIN"/>
    <property type="match status" value="1"/>
</dbReference>
<name>A0AAV2SZG9_CALDB</name>
<dbReference type="AlphaFoldDB" id="A0AAV2SZG9"/>
<dbReference type="Proteomes" id="UP001497525">
    <property type="component" value="Unassembled WGS sequence"/>
</dbReference>
<feature type="domain" description="UspA" evidence="2">
    <location>
        <begin position="42"/>
        <end position="184"/>
    </location>
</feature>
<feature type="compositionally biased region" description="Basic and acidic residues" evidence="1">
    <location>
        <begin position="20"/>
        <end position="30"/>
    </location>
</feature>
<accession>A0AAV2SZG9</accession>
<dbReference type="SUPFAM" id="SSF52402">
    <property type="entry name" value="Adenine nucleotide alpha hydrolases-like"/>
    <property type="match status" value="1"/>
</dbReference>
<dbReference type="InterPro" id="IPR014729">
    <property type="entry name" value="Rossmann-like_a/b/a_fold"/>
</dbReference>
<dbReference type="EMBL" id="CAXLJL010000068">
    <property type="protein sequence ID" value="CAL5130598.1"/>
    <property type="molecule type" value="Genomic_DNA"/>
</dbReference>
<dbReference type="Pfam" id="PF00582">
    <property type="entry name" value="Usp"/>
    <property type="match status" value="1"/>
</dbReference>
<comment type="caution">
    <text evidence="3">The sequence shown here is derived from an EMBL/GenBank/DDBJ whole genome shotgun (WGS) entry which is preliminary data.</text>
</comment>
<evidence type="ECO:0000313" key="3">
    <source>
        <dbReference type="EMBL" id="CAL5130598.1"/>
    </source>
</evidence>